<gene>
    <name evidence="1" type="ORF">SAMN05444959_1491</name>
</gene>
<reference evidence="1 2" key="1">
    <citation type="submission" date="2017-07" db="EMBL/GenBank/DDBJ databases">
        <authorList>
            <person name="Sun Z.S."/>
            <person name="Albrecht U."/>
            <person name="Echele G."/>
            <person name="Lee C.C."/>
        </authorList>
    </citation>
    <scope>NUCLEOTIDE SEQUENCE [LARGE SCALE GENOMIC DNA]</scope>
    <source>
        <strain evidence="1 2">DSM 14827</strain>
    </source>
</reference>
<dbReference type="Proteomes" id="UP000198307">
    <property type="component" value="Unassembled WGS sequence"/>
</dbReference>
<evidence type="ECO:0000313" key="1">
    <source>
        <dbReference type="EMBL" id="SNT76948.1"/>
    </source>
</evidence>
<proteinExistence type="predicted"/>
<sequence>MPNKAVGTRCALQVARKRRLSVNPDAFAVEQDICDVTLWLSEKHNLSRVHVWVDRHYTQAGQEIAGVTVINSPSLPAHLTEEAHEAFLALGYKVEDTGADIYAYGFCHGNHSRHEAIQAYARIENALRLWRAP</sequence>
<organism evidence="1 2">
    <name type="scientific">Paracoccus seriniphilus</name>
    <dbReference type="NCBI Taxonomy" id="184748"/>
    <lineage>
        <taxon>Bacteria</taxon>
        <taxon>Pseudomonadati</taxon>
        <taxon>Pseudomonadota</taxon>
        <taxon>Alphaproteobacteria</taxon>
        <taxon>Rhodobacterales</taxon>
        <taxon>Paracoccaceae</taxon>
        <taxon>Paracoccus</taxon>
    </lineage>
</organism>
<accession>A0A239Q3R1</accession>
<keyword evidence="2" id="KW-1185">Reference proteome</keyword>
<dbReference type="EMBL" id="FZQB01000049">
    <property type="protein sequence ID" value="SNT76948.1"/>
    <property type="molecule type" value="Genomic_DNA"/>
</dbReference>
<dbReference type="OrthoDB" id="7874868at2"/>
<name>A0A239Q3R1_9RHOB</name>
<evidence type="ECO:0000313" key="2">
    <source>
        <dbReference type="Proteomes" id="UP000198307"/>
    </source>
</evidence>
<protein>
    <submittedName>
        <fullName evidence="1">Uncharacterized protein</fullName>
    </submittedName>
</protein>
<dbReference type="AlphaFoldDB" id="A0A239Q3R1"/>
<dbReference type="RefSeq" id="WP_143811523.1">
    <property type="nucleotide sequence ID" value="NZ_CP067132.1"/>
</dbReference>